<evidence type="ECO:0000256" key="3">
    <source>
        <dbReference type="ARBA" id="ARBA00022737"/>
    </source>
</evidence>
<feature type="domain" description="Disease resistance N-terminal" evidence="8">
    <location>
        <begin position="7"/>
        <end position="94"/>
    </location>
</feature>
<evidence type="ECO:0000313" key="11">
    <source>
        <dbReference type="EMBL" id="KAF8661384.1"/>
    </source>
</evidence>
<dbReference type="Gene3D" id="1.10.8.430">
    <property type="entry name" value="Helical domain of apoptotic protease-activating factors"/>
    <property type="match status" value="1"/>
</dbReference>
<evidence type="ECO:0000259" key="9">
    <source>
        <dbReference type="Pfam" id="PF23559"/>
    </source>
</evidence>
<dbReference type="SUPFAM" id="SSF52540">
    <property type="entry name" value="P-loop containing nucleoside triphosphate hydrolases"/>
    <property type="match status" value="1"/>
</dbReference>
<dbReference type="Gene3D" id="3.40.50.300">
    <property type="entry name" value="P-loop containing nucleotide triphosphate hydrolases"/>
    <property type="match status" value="1"/>
</dbReference>
<name>A0A835ALF0_9POAL</name>
<dbReference type="PRINTS" id="PR00364">
    <property type="entry name" value="DISEASERSIST"/>
</dbReference>
<dbReference type="Pfam" id="PF00931">
    <property type="entry name" value="NB-ARC"/>
    <property type="match status" value="1"/>
</dbReference>
<dbReference type="InterPro" id="IPR041118">
    <property type="entry name" value="Rx_N"/>
</dbReference>
<dbReference type="InterPro" id="IPR044974">
    <property type="entry name" value="Disease_R_plants"/>
</dbReference>
<keyword evidence="2" id="KW-0433">Leucine-rich repeat</keyword>
<dbReference type="InterPro" id="IPR055414">
    <property type="entry name" value="LRR_R13L4/SHOC2-like"/>
</dbReference>
<reference evidence="11" key="1">
    <citation type="submission" date="2020-07" db="EMBL/GenBank/DDBJ databases">
        <title>Genome sequence and genetic diversity analysis of an under-domesticated orphan crop, white fonio (Digitaria exilis).</title>
        <authorList>
            <person name="Bennetzen J.L."/>
            <person name="Chen S."/>
            <person name="Ma X."/>
            <person name="Wang X."/>
            <person name="Yssel A.E.J."/>
            <person name="Chaluvadi S.R."/>
            <person name="Johnson M."/>
            <person name="Gangashetty P."/>
            <person name="Hamidou F."/>
            <person name="Sanogo M.D."/>
            <person name="Zwaenepoel A."/>
            <person name="Wallace J."/>
            <person name="Van De Peer Y."/>
            <person name="Van Deynze A."/>
        </authorList>
    </citation>
    <scope>NUCLEOTIDE SEQUENCE</scope>
    <source>
        <tissue evidence="11">Leaves</tissue>
    </source>
</reference>
<accession>A0A835ALF0</accession>
<feature type="domain" description="Disease resistance protein winged helix" evidence="9">
    <location>
        <begin position="419"/>
        <end position="492"/>
    </location>
</feature>
<dbReference type="GO" id="GO:0002758">
    <property type="term" value="P:innate immune response-activating signaling pathway"/>
    <property type="evidence" value="ECO:0007669"/>
    <property type="project" value="UniProtKB-ARBA"/>
</dbReference>
<dbReference type="InterPro" id="IPR002182">
    <property type="entry name" value="NB-ARC"/>
</dbReference>
<keyword evidence="12" id="KW-1185">Reference proteome</keyword>
<dbReference type="Pfam" id="PF23559">
    <property type="entry name" value="WHD_DRP"/>
    <property type="match status" value="1"/>
</dbReference>
<dbReference type="InterPro" id="IPR036388">
    <property type="entry name" value="WH-like_DNA-bd_sf"/>
</dbReference>
<comment type="similarity">
    <text evidence="1">Belongs to the disease resistance NB-LRR family.</text>
</comment>
<evidence type="ECO:0000256" key="1">
    <source>
        <dbReference type="ARBA" id="ARBA00008894"/>
    </source>
</evidence>
<dbReference type="SUPFAM" id="SSF52058">
    <property type="entry name" value="L domain-like"/>
    <property type="match status" value="1"/>
</dbReference>
<organism evidence="11 12">
    <name type="scientific">Digitaria exilis</name>
    <dbReference type="NCBI Taxonomy" id="1010633"/>
    <lineage>
        <taxon>Eukaryota</taxon>
        <taxon>Viridiplantae</taxon>
        <taxon>Streptophyta</taxon>
        <taxon>Embryophyta</taxon>
        <taxon>Tracheophyta</taxon>
        <taxon>Spermatophyta</taxon>
        <taxon>Magnoliopsida</taxon>
        <taxon>Liliopsida</taxon>
        <taxon>Poales</taxon>
        <taxon>Poaceae</taxon>
        <taxon>PACMAD clade</taxon>
        <taxon>Panicoideae</taxon>
        <taxon>Panicodae</taxon>
        <taxon>Paniceae</taxon>
        <taxon>Anthephorinae</taxon>
        <taxon>Digitaria</taxon>
    </lineage>
</organism>
<keyword evidence="5" id="KW-0611">Plant defense</keyword>
<dbReference type="GO" id="GO:0043531">
    <property type="term" value="F:ADP binding"/>
    <property type="evidence" value="ECO:0007669"/>
    <property type="project" value="InterPro"/>
</dbReference>
<sequence length="916" mass="104334">MELAVGAMGTLAPKLLKLLQDEVVAQMGLKREIESLCRELPMMDAALVDVSKVPPEQLSETDKLWAEHVRELSYDMEDAVDAFMVRVDRREPANAANTNIFKKIARKTKDAMKKIKDSHQISDKIKDIKDLSKELAELRAKYTFSGAAHAKTSDVDPRVINLYQSKGRELVGIEKGKEELLWMLTHPEDDKSLKIVSIVGSGGLGKTTLAQVVHDYLTAQPFDCCAFVSVGQNPNITNILREMLDKLGKTCCSDMTSWSLERLYEELHQFLQGKRYSIVVDDVWEEKVWKAISCGLPDSNCGSNVIMTSRNSEISTKINVVYKMKPLPHDKSKELFFKRTSSKNEDSQLVDKIIAKCDGIPLAIIAIASLLADRPMEEWQVVYDSIVSGSEEENTRKILLYSYYDLPANLRPCLLYLSMYPEDSLIEKSTLIWRWIGEGFVQPQKDGRSSLFEVGERYFNDLLNRSMIQPAENGRVGIIDGCRVHDIVLDLIRDLSESENFVTMVYGEQFHSSRSVIRKKQVGLHGLERKVRRLFIQCSSKQSIPDGTIGMAEVVRSLHIINCSIDVPPLSSFQACRVLVAEHSRIGDVQHLGKLLHLRYLELEMRTFGKMHIEIGDLKSLQTLVVHDDRIKELPLTVFELTQLICLHVICPDLNFPADRMGNLVCLEELKLLVKVSVDDFVAVLGKLTRLRKLDIIFHCSLNETSSEAMMQSLNNLQEIRELKLTTRFSYDKVVSTWKSWKPPRQLWSLETNMGLYPQYINPSRFQRVRYLCLYASKITAVDMRRLALLPELMYLTLDVDGSGRRVIIGAHGFGNLRVCAAKSTKFFFLQGAMPRLESLRFMARPGDHLDFNLAALLSLRDVTLQVYCYDYFRGHVEEAEAVVRRAVEDHPNRPTLHIIRLSEDKMVPDEKIKVQ</sequence>
<dbReference type="InterPro" id="IPR027417">
    <property type="entry name" value="P-loop_NTPase"/>
</dbReference>
<evidence type="ECO:0000259" key="7">
    <source>
        <dbReference type="Pfam" id="PF00931"/>
    </source>
</evidence>
<dbReference type="PANTHER" id="PTHR23155:SF1181">
    <property type="entry name" value="OS08G0170200 PROTEIN"/>
    <property type="match status" value="1"/>
</dbReference>
<dbReference type="FunFam" id="1.10.10.10:FF:000322">
    <property type="entry name" value="Probable disease resistance protein At1g63360"/>
    <property type="match status" value="1"/>
</dbReference>
<evidence type="ECO:0000259" key="10">
    <source>
        <dbReference type="Pfam" id="PF23598"/>
    </source>
</evidence>
<dbReference type="InterPro" id="IPR038005">
    <property type="entry name" value="RX-like_CC"/>
</dbReference>
<evidence type="ECO:0000256" key="6">
    <source>
        <dbReference type="ARBA" id="ARBA00023054"/>
    </source>
</evidence>
<dbReference type="Pfam" id="PF18052">
    <property type="entry name" value="Rx_N"/>
    <property type="match status" value="1"/>
</dbReference>
<dbReference type="Gene3D" id="1.10.10.10">
    <property type="entry name" value="Winged helix-like DNA-binding domain superfamily/Winged helix DNA-binding domain"/>
    <property type="match status" value="1"/>
</dbReference>
<feature type="domain" description="NB-ARC" evidence="7">
    <location>
        <begin position="177"/>
        <end position="342"/>
    </location>
</feature>
<evidence type="ECO:0000256" key="2">
    <source>
        <dbReference type="ARBA" id="ARBA00022614"/>
    </source>
</evidence>
<feature type="domain" description="Disease resistance R13L4/SHOC-2-like LRR" evidence="10">
    <location>
        <begin position="555"/>
        <end position="897"/>
    </location>
</feature>
<dbReference type="InterPro" id="IPR058922">
    <property type="entry name" value="WHD_DRP"/>
</dbReference>
<dbReference type="InterPro" id="IPR042197">
    <property type="entry name" value="Apaf_helical"/>
</dbReference>
<evidence type="ECO:0000259" key="8">
    <source>
        <dbReference type="Pfam" id="PF18052"/>
    </source>
</evidence>
<keyword evidence="4" id="KW-0547">Nucleotide-binding</keyword>
<dbReference type="EMBL" id="JACEFO010002414">
    <property type="protein sequence ID" value="KAF8661384.1"/>
    <property type="molecule type" value="Genomic_DNA"/>
</dbReference>
<keyword evidence="6" id="KW-0175">Coiled coil</keyword>
<dbReference type="GO" id="GO:0009626">
    <property type="term" value="P:plant-type hypersensitive response"/>
    <property type="evidence" value="ECO:0007669"/>
    <property type="project" value="UniProtKB-ARBA"/>
</dbReference>
<evidence type="ECO:0000256" key="4">
    <source>
        <dbReference type="ARBA" id="ARBA00022741"/>
    </source>
</evidence>
<dbReference type="Gene3D" id="1.20.5.4130">
    <property type="match status" value="1"/>
</dbReference>
<dbReference type="FunFam" id="3.40.50.300:FF:001091">
    <property type="entry name" value="Probable disease resistance protein At1g61300"/>
    <property type="match status" value="1"/>
</dbReference>
<dbReference type="Pfam" id="PF23598">
    <property type="entry name" value="LRR_14"/>
    <property type="match status" value="1"/>
</dbReference>
<comment type="caution">
    <text evidence="11">The sequence shown here is derived from an EMBL/GenBank/DDBJ whole genome shotgun (WGS) entry which is preliminary data.</text>
</comment>
<gene>
    <name evidence="11" type="ORF">HU200_057061</name>
</gene>
<proteinExistence type="inferred from homology"/>
<dbReference type="CDD" id="cd14798">
    <property type="entry name" value="RX-CC_like"/>
    <property type="match status" value="1"/>
</dbReference>
<dbReference type="AlphaFoldDB" id="A0A835ALF0"/>
<keyword evidence="3" id="KW-0677">Repeat</keyword>
<dbReference type="PANTHER" id="PTHR23155">
    <property type="entry name" value="DISEASE RESISTANCE PROTEIN RP"/>
    <property type="match status" value="1"/>
</dbReference>
<evidence type="ECO:0000313" key="12">
    <source>
        <dbReference type="Proteomes" id="UP000636709"/>
    </source>
</evidence>
<dbReference type="OrthoDB" id="692047at2759"/>
<dbReference type="Proteomes" id="UP000636709">
    <property type="component" value="Unassembled WGS sequence"/>
</dbReference>
<protein>
    <submittedName>
        <fullName evidence="11">Uncharacterized protein</fullName>
    </submittedName>
</protein>
<dbReference type="Gene3D" id="3.80.10.10">
    <property type="entry name" value="Ribonuclease Inhibitor"/>
    <property type="match status" value="1"/>
</dbReference>
<dbReference type="GO" id="GO:0042742">
    <property type="term" value="P:defense response to bacterium"/>
    <property type="evidence" value="ECO:0007669"/>
    <property type="project" value="UniProtKB-ARBA"/>
</dbReference>
<dbReference type="InterPro" id="IPR032675">
    <property type="entry name" value="LRR_dom_sf"/>
</dbReference>
<evidence type="ECO:0000256" key="5">
    <source>
        <dbReference type="ARBA" id="ARBA00022821"/>
    </source>
</evidence>